<evidence type="ECO:0000313" key="2">
    <source>
        <dbReference type="EMBL" id="KRN50201.1"/>
    </source>
</evidence>
<dbReference type="PATRIC" id="fig|1410657.5.peg.351"/>
<protein>
    <recommendedName>
        <fullName evidence="4">DUF2304 domain-containing protein</fullName>
    </recommendedName>
</protein>
<keyword evidence="1" id="KW-0812">Transmembrane</keyword>
<dbReference type="Proteomes" id="UP000051841">
    <property type="component" value="Unassembled WGS sequence"/>
</dbReference>
<keyword evidence="1" id="KW-0472">Membrane</keyword>
<sequence length="118" mass="13487">MSHSLVIALLIYSIVWFGIVWNFVKKGKIAIKYGIVWFGAALAIFFVSVLPGFMTMITNFFGFKAMSNLIIAFLITLLMTITLILTIIVTTQKKQIKLLIQEFSLLKSELEDHLERKE</sequence>
<dbReference type="Pfam" id="PF10066">
    <property type="entry name" value="DUF2304"/>
    <property type="match status" value="1"/>
</dbReference>
<dbReference type="EMBL" id="JQBL01000012">
    <property type="protein sequence ID" value="KRN50201.1"/>
    <property type="molecule type" value="Genomic_DNA"/>
</dbReference>
<feature type="transmembrane region" description="Helical" evidence="1">
    <location>
        <begin position="36"/>
        <end position="57"/>
    </location>
</feature>
<evidence type="ECO:0000313" key="3">
    <source>
        <dbReference type="Proteomes" id="UP000051841"/>
    </source>
</evidence>
<accession>A0A0R2HAW8</accession>
<dbReference type="RefSeq" id="WP_031589177.1">
    <property type="nucleotide sequence ID" value="NZ_JNKN01000013.1"/>
</dbReference>
<evidence type="ECO:0008006" key="4">
    <source>
        <dbReference type="Google" id="ProtNLM"/>
    </source>
</evidence>
<feature type="transmembrane region" description="Helical" evidence="1">
    <location>
        <begin position="6"/>
        <end position="24"/>
    </location>
</feature>
<proteinExistence type="predicted"/>
<keyword evidence="1" id="KW-1133">Transmembrane helix</keyword>
<name>A0A0R2HAW8_9FIRM</name>
<reference evidence="2 3" key="1">
    <citation type="journal article" date="2015" name="Genome Announc.">
        <title>Expanding the biotechnology potential of lactobacilli through comparative genomics of 213 strains and associated genera.</title>
        <authorList>
            <person name="Sun Z."/>
            <person name="Harris H.M."/>
            <person name="McCann A."/>
            <person name="Guo C."/>
            <person name="Argimon S."/>
            <person name="Zhang W."/>
            <person name="Yang X."/>
            <person name="Jeffery I.B."/>
            <person name="Cooney J.C."/>
            <person name="Kagawa T.F."/>
            <person name="Liu W."/>
            <person name="Song Y."/>
            <person name="Salvetti E."/>
            <person name="Wrobel A."/>
            <person name="Rasinkangas P."/>
            <person name="Parkhill J."/>
            <person name="Rea M.C."/>
            <person name="O'Sullivan O."/>
            <person name="Ritari J."/>
            <person name="Douillard F.P."/>
            <person name="Paul Ross R."/>
            <person name="Yang R."/>
            <person name="Briner A.E."/>
            <person name="Felis G.E."/>
            <person name="de Vos W.M."/>
            <person name="Barrangou R."/>
            <person name="Klaenhammer T.R."/>
            <person name="Caufield P.W."/>
            <person name="Cui Y."/>
            <person name="Zhang H."/>
            <person name="O'Toole P.W."/>
        </authorList>
    </citation>
    <scope>NUCLEOTIDE SEQUENCE [LARGE SCALE GENOMIC DNA]</scope>
    <source>
        <strain evidence="2 3">DSM 20405</strain>
    </source>
</reference>
<organism evidence="2 3">
    <name type="scientific">Kandleria vitulina DSM 20405</name>
    <dbReference type="NCBI Taxonomy" id="1410657"/>
    <lineage>
        <taxon>Bacteria</taxon>
        <taxon>Bacillati</taxon>
        <taxon>Bacillota</taxon>
        <taxon>Erysipelotrichia</taxon>
        <taxon>Erysipelotrichales</taxon>
        <taxon>Coprobacillaceae</taxon>
        <taxon>Kandleria</taxon>
    </lineage>
</organism>
<evidence type="ECO:0000256" key="1">
    <source>
        <dbReference type="SAM" id="Phobius"/>
    </source>
</evidence>
<keyword evidence="3" id="KW-1185">Reference proteome</keyword>
<feature type="transmembrane region" description="Helical" evidence="1">
    <location>
        <begin position="69"/>
        <end position="89"/>
    </location>
</feature>
<comment type="caution">
    <text evidence="2">The sequence shown here is derived from an EMBL/GenBank/DDBJ whole genome shotgun (WGS) entry which is preliminary data.</text>
</comment>
<dbReference type="InterPro" id="IPR019277">
    <property type="entry name" value="DUF2304"/>
</dbReference>
<gene>
    <name evidence="2" type="ORF">IV49_GL000330</name>
</gene>
<dbReference type="AlphaFoldDB" id="A0A0R2HAW8"/>